<gene>
    <name evidence="2" type="primary">yaaA</name>
    <name evidence="2" type="ORF">E2L05_07275</name>
</gene>
<sequence>MLVVISPAKKLDWTDVDGVSLSTPAFQENAIYLAKVAGRLSRADLQKLMSISGSLAELNQKRFRAFESDPAEETLRPAMYAFAGDTYQGLHAKSLDRDSVQYAQNHVRILSGLYGLLRPLDGMQPYRLEMGSRLKTAKANSLYAYWGAQIAEALNAQAARTNSKVLLNCASKEYFSAVDLDVLEPSVITPVFLEERGDDAKVISFYAKRARGAMARFVAEERITSADALKDFDHGGYRFDAARSTQEAPVFLRPESAQKAA</sequence>
<evidence type="ECO:0000256" key="1">
    <source>
        <dbReference type="HAMAP-Rule" id="MF_00652"/>
    </source>
</evidence>
<dbReference type="AlphaFoldDB" id="A0A4R6AZM2"/>
<dbReference type="PANTHER" id="PTHR30283:SF4">
    <property type="entry name" value="PEROXIDE STRESS RESISTANCE PROTEIN YAAA"/>
    <property type="match status" value="1"/>
</dbReference>
<dbReference type="GO" id="GO:0033194">
    <property type="term" value="P:response to hydroperoxide"/>
    <property type="evidence" value="ECO:0007669"/>
    <property type="project" value="TreeGrafter"/>
</dbReference>
<evidence type="ECO:0000313" key="2">
    <source>
        <dbReference type="EMBL" id="TDL89244.1"/>
    </source>
</evidence>
<accession>A0A4R6AZM2</accession>
<comment type="similarity">
    <text evidence="1">Belongs to the UPF0246 family.</text>
</comment>
<organism evidence="2 3">
    <name type="scientific">Meridianimarinicoccus aquatilis</name>
    <dbReference type="NCBI Taxonomy" id="2552766"/>
    <lineage>
        <taxon>Bacteria</taxon>
        <taxon>Pseudomonadati</taxon>
        <taxon>Pseudomonadota</taxon>
        <taxon>Alphaproteobacteria</taxon>
        <taxon>Rhodobacterales</taxon>
        <taxon>Paracoccaceae</taxon>
        <taxon>Meridianimarinicoccus</taxon>
    </lineage>
</organism>
<proteinExistence type="inferred from homology"/>
<dbReference type="GO" id="GO:0005829">
    <property type="term" value="C:cytosol"/>
    <property type="evidence" value="ECO:0007669"/>
    <property type="project" value="TreeGrafter"/>
</dbReference>
<dbReference type="OrthoDB" id="9777133at2"/>
<dbReference type="HAMAP" id="MF_00652">
    <property type="entry name" value="UPF0246"/>
    <property type="match status" value="1"/>
</dbReference>
<evidence type="ECO:0000313" key="3">
    <source>
        <dbReference type="Proteomes" id="UP000294562"/>
    </source>
</evidence>
<reference evidence="2 3" key="1">
    <citation type="submission" date="2019-03" db="EMBL/GenBank/DDBJ databases">
        <title>Rhodobacteraceae bacterium SM1902, a new member of the family Rhodobacteraceae isolated from Yantai.</title>
        <authorList>
            <person name="Sun Y."/>
        </authorList>
    </citation>
    <scope>NUCLEOTIDE SEQUENCE [LARGE SCALE GENOMIC DNA]</scope>
    <source>
        <strain evidence="2 3">SM1902</strain>
    </source>
</reference>
<keyword evidence="3" id="KW-1185">Reference proteome</keyword>
<dbReference type="Pfam" id="PF03883">
    <property type="entry name" value="H2O2_YaaD"/>
    <property type="match status" value="1"/>
</dbReference>
<comment type="caution">
    <text evidence="2">The sequence shown here is derived from an EMBL/GenBank/DDBJ whole genome shotgun (WGS) entry which is preliminary data.</text>
</comment>
<dbReference type="NCBIfam" id="NF002542">
    <property type="entry name" value="PRK02101.1-3"/>
    <property type="match status" value="1"/>
</dbReference>
<protein>
    <recommendedName>
        <fullName evidence="1">UPF0246 protein E2L05_07275</fullName>
    </recommendedName>
</protein>
<dbReference type="EMBL" id="SMZO01000012">
    <property type="protein sequence ID" value="TDL89244.1"/>
    <property type="molecule type" value="Genomic_DNA"/>
</dbReference>
<dbReference type="PANTHER" id="PTHR30283">
    <property type="entry name" value="PEROXIDE STRESS RESPONSE PROTEIN YAAA"/>
    <property type="match status" value="1"/>
</dbReference>
<dbReference type="Proteomes" id="UP000294562">
    <property type="component" value="Unassembled WGS sequence"/>
</dbReference>
<dbReference type="RefSeq" id="WP_133342265.1">
    <property type="nucleotide sequence ID" value="NZ_SMZO01000012.1"/>
</dbReference>
<dbReference type="InterPro" id="IPR005583">
    <property type="entry name" value="YaaA"/>
</dbReference>
<name>A0A4R6AZM2_9RHOB</name>